<comment type="caution">
    <text evidence="1">The sequence shown here is derived from an EMBL/GenBank/DDBJ whole genome shotgun (WGS) entry which is preliminary data.</text>
</comment>
<evidence type="ECO:0000313" key="1">
    <source>
        <dbReference type="EMBL" id="VDI73474.1"/>
    </source>
</evidence>
<evidence type="ECO:0000313" key="2">
    <source>
        <dbReference type="Proteomes" id="UP000596742"/>
    </source>
</evidence>
<proteinExistence type="predicted"/>
<name>A0A8B6H3B6_MYTGA</name>
<accession>A0A8B6H3B6</accession>
<evidence type="ECO:0008006" key="3">
    <source>
        <dbReference type="Google" id="ProtNLM"/>
    </source>
</evidence>
<dbReference type="PANTHER" id="PTHR19446">
    <property type="entry name" value="REVERSE TRANSCRIPTASES"/>
    <property type="match status" value="1"/>
</dbReference>
<dbReference type="Proteomes" id="UP000596742">
    <property type="component" value="Unassembled WGS sequence"/>
</dbReference>
<dbReference type="EMBL" id="UYJE01009439">
    <property type="protein sequence ID" value="VDI73474.1"/>
    <property type="molecule type" value="Genomic_DNA"/>
</dbReference>
<gene>
    <name evidence="1" type="ORF">MGAL_10B034830</name>
</gene>
<dbReference type="AlphaFoldDB" id="A0A8B6H3B6"/>
<protein>
    <recommendedName>
        <fullName evidence="3">Reverse transcriptase domain-containing protein</fullName>
    </recommendedName>
</protein>
<dbReference type="OrthoDB" id="447743at2759"/>
<keyword evidence="2" id="KW-1185">Reference proteome</keyword>
<reference evidence="1" key="1">
    <citation type="submission" date="2018-11" db="EMBL/GenBank/DDBJ databases">
        <authorList>
            <person name="Alioto T."/>
            <person name="Alioto T."/>
        </authorList>
    </citation>
    <scope>NUCLEOTIDE SEQUENCE</scope>
</reference>
<sequence>MKENRSVSEIAKLRREQRNLTKCFKTAELYEQRALKELRDVNRERIQTMRKAEVISTLKKARAASAPGPNGIPYRVYKNCPNLAKQLWRLIKVIWRRYRLPDEWLKSDGCFIPQEEDSKQFRTISLLNVEVKVCLAILAKRGTTYMLENNYIDTLDQKGEVPGVPGCLEHKSVLTKIIQEAKENKGDLTVLWLDLENAYGSIPHKLVDFILEKYHIPGKITCREMQHYFNNFIVRFPVADYTTAW</sequence>
<organism evidence="1 2">
    <name type="scientific">Mytilus galloprovincialis</name>
    <name type="common">Mediterranean mussel</name>
    <dbReference type="NCBI Taxonomy" id="29158"/>
    <lineage>
        <taxon>Eukaryota</taxon>
        <taxon>Metazoa</taxon>
        <taxon>Spiralia</taxon>
        <taxon>Lophotrochozoa</taxon>
        <taxon>Mollusca</taxon>
        <taxon>Bivalvia</taxon>
        <taxon>Autobranchia</taxon>
        <taxon>Pteriomorphia</taxon>
        <taxon>Mytilida</taxon>
        <taxon>Mytiloidea</taxon>
        <taxon>Mytilidae</taxon>
        <taxon>Mytilinae</taxon>
        <taxon>Mytilus</taxon>
    </lineage>
</organism>